<sequence length="118" mass="13318">RIAEEKAQLIKDKKIKKQKALPPIVDDEKLFGLANGWCFVRLDDICTGVTSGSTPPQDKFIENEGVPYLKVYNIRNQKIDFSYKEQFVDSAHHTTKLTRSILYPGDVVMNIVGPPLGK</sequence>
<keyword evidence="3" id="KW-0540">Nuclease</keyword>
<protein>
    <submittedName>
        <fullName evidence="3">Restriction endonuclease subunit S</fullName>
    </submittedName>
</protein>
<proteinExistence type="predicted"/>
<feature type="non-terminal residue" evidence="3">
    <location>
        <position position="1"/>
    </location>
</feature>
<keyword evidence="1" id="KW-0680">Restriction system</keyword>
<feature type="non-terminal residue" evidence="3">
    <location>
        <position position="118"/>
    </location>
</feature>
<keyword evidence="2" id="KW-0238">DNA-binding</keyword>
<evidence type="ECO:0000256" key="2">
    <source>
        <dbReference type="ARBA" id="ARBA00023125"/>
    </source>
</evidence>
<dbReference type="SUPFAM" id="SSF116734">
    <property type="entry name" value="DNA methylase specificity domain"/>
    <property type="match status" value="1"/>
</dbReference>
<dbReference type="Proteomes" id="UP000726136">
    <property type="component" value="Unassembled WGS sequence"/>
</dbReference>
<dbReference type="Gene3D" id="3.90.220.20">
    <property type="entry name" value="DNA methylase specificity domains"/>
    <property type="match status" value="1"/>
</dbReference>
<evidence type="ECO:0000256" key="1">
    <source>
        <dbReference type="ARBA" id="ARBA00022747"/>
    </source>
</evidence>
<evidence type="ECO:0000313" key="4">
    <source>
        <dbReference type="Proteomes" id="UP000726136"/>
    </source>
</evidence>
<dbReference type="EMBL" id="RDPI01000822">
    <property type="protein sequence ID" value="MBF4376457.1"/>
    <property type="molecule type" value="Genomic_DNA"/>
</dbReference>
<accession>A0ABR9ZDF5</accession>
<keyword evidence="3" id="KW-0378">Hydrolase</keyword>
<organism evidence="3 4">
    <name type="scientific">Vibrio anguillarum</name>
    <name type="common">Listonella anguillarum</name>
    <dbReference type="NCBI Taxonomy" id="55601"/>
    <lineage>
        <taxon>Bacteria</taxon>
        <taxon>Pseudomonadati</taxon>
        <taxon>Pseudomonadota</taxon>
        <taxon>Gammaproteobacteria</taxon>
        <taxon>Vibrionales</taxon>
        <taxon>Vibrionaceae</taxon>
        <taxon>Vibrio</taxon>
    </lineage>
</organism>
<dbReference type="InterPro" id="IPR044946">
    <property type="entry name" value="Restrct_endonuc_typeI_TRD_sf"/>
</dbReference>
<keyword evidence="3" id="KW-0255">Endonuclease</keyword>
<name>A0ABR9ZDF5_VIBAN</name>
<reference evidence="3 4" key="1">
    <citation type="journal article" date="2021" name="PeerJ">
        <title>Analysis of 44 Vibrio anguillarum genomes reveals high genetic diversity.</title>
        <authorList>
            <person name="Hansen M.J."/>
            <person name="Dalsgaard I."/>
        </authorList>
    </citation>
    <scope>NUCLEOTIDE SEQUENCE [LARGE SCALE GENOMIC DNA]</scope>
    <source>
        <strain evidence="3 4">040915-1/1B</strain>
    </source>
</reference>
<keyword evidence="4" id="KW-1185">Reference proteome</keyword>
<evidence type="ECO:0000313" key="3">
    <source>
        <dbReference type="EMBL" id="MBF4376457.1"/>
    </source>
</evidence>
<gene>
    <name evidence="3" type="ORF">EAY46_26105</name>
</gene>
<comment type="caution">
    <text evidence="3">The sequence shown here is derived from an EMBL/GenBank/DDBJ whole genome shotgun (WGS) entry which is preliminary data.</text>
</comment>
<dbReference type="GO" id="GO:0004519">
    <property type="term" value="F:endonuclease activity"/>
    <property type="evidence" value="ECO:0007669"/>
    <property type="project" value="UniProtKB-KW"/>
</dbReference>